<reference evidence="3" key="1">
    <citation type="journal article" date="2019" name="Int. J. Syst. Evol. Microbiol.">
        <title>The Global Catalogue of Microorganisms (GCM) 10K type strain sequencing project: providing services to taxonomists for standard genome sequencing and annotation.</title>
        <authorList>
            <consortium name="The Broad Institute Genomics Platform"/>
            <consortium name="The Broad Institute Genome Sequencing Center for Infectious Disease"/>
            <person name="Wu L."/>
            <person name="Ma J."/>
        </authorList>
    </citation>
    <scope>NUCLEOTIDE SEQUENCE [LARGE SCALE GENOMIC DNA]</scope>
    <source>
        <strain evidence="3">CCUG 57263</strain>
    </source>
</reference>
<proteinExistence type="predicted"/>
<dbReference type="PROSITE" id="PS51257">
    <property type="entry name" value="PROKAR_LIPOPROTEIN"/>
    <property type="match status" value="1"/>
</dbReference>
<dbReference type="PANTHER" id="PTHR43649:SF12">
    <property type="entry name" value="DIACETYLCHITOBIOSE BINDING PROTEIN DASA"/>
    <property type="match status" value="1"/>
</dbReference>
<evidence type="ECO:0000256" key="1">
    <source>
        <dbReference type="SAM" id="SignalP"/>
    </source>
</evidence>
<dbReference type="InterPro" id="IPR006059">
    <property type="entry name" value="SBP"/>
</dbReference>
<organism evidence="2 3">
    <name type="scientific">Paenibacillus residui</name>
    <dbReference type="NCBI Taxonomy" id="629724"/>
    <lineage>
        <taxon>Bacteria</taxon>
        <taxon>Bacillati</taxon>
        <taxon>Bacillota</taxon>
        <taxon>Bacilli</taxon>
        <taxon>Bacillales</taxon>
        <taxon>Paenibacillaceae</taxon>
        <taxon>Paenibacillus</taxon>
    </lineage>
</organism>
<dbReference type="Pfam" id="PF01547">
    <property type="entry name" value="SBP_bac_1"/>
    <property type="match status" value="1"/>
</dbReference>
<dbReference type="SUPFAM" id="SSF53850">
    <property type="entry name" value="Periplasmic binding protein-like II"/>
    <property type="match status" value="1"/>
</dbReference>
<dbReference type="EMBL" id="JBHTIU010000034">
    <property type="protein sequence ID" value="MFD0869686.1"/>
    <property type="molecule type" value="Genomic_DNA"/>
</dbReference>
<keyword evidence="3" id="KW-1185">Reference proteome</keyword>
<sequence length="487" mass="55313">MNKRKLWASALSLSLLTPALAACSFTGKTEQETPQTLRIATTTGWFDEEYFRREYTELFELEYKNINVEIVQLGENYRYSRGPREEEEDPMVKLKEAMQGPNPPDVVLFSYDQMPELVNENLLSPLEPMIKENKFNTEDIVPAVLDGIKQVGNGQIYALSPTFYSSALVYNKAMFDEAGVGYPTDGMSWNDLFDLAKRVSKDDGSQFGFNFYSYGGGDLFSTVQNYANVLRLRTFDKEGEKMTVDSDSWEEAWKTVIQLGKDKVIPFMDPNNPEDFSRFNNDNPFGYNDFLSGRLAMTIISLYEIKELINANKEADNIEGYTPIQWDIVSVPTAPDGSSYNFGFSDLMAINAKAPNPKAAWKYIEFMNGEDWARLKSRSSNSLISNKKYTKRSDGEEYNVEALYNVKPAPPETMEDYQIYRKMPNIYDVVWLGQKYFNEAMEGKTGIRDALKAWQEEGDALLLQMKENPDASSFDRGGSEVIAVPAG</sequence>
<dbReference type="RefSeq" id="WP_379288135.1">
    <property type="nucleotide sequence ID" value="NZ_JBHTIU010000034.1"/>
</dbReference>
<feature type="signal peptide" evidence="1">
    <location>
        <begin position="1"/>
        <end position="21"/>
    </location>
</feature>
<protein>
    <submittedName>
        <fullName evidence="2">ABC transporter substrate-binding protein</fullName>
    </submittedName>
</protein>
<comment type="caution">
    <text evidence="2">The sequence shown here is derived from an EMBL/GenBank/DDBJ whole genome shotgun (WGS) entry which is preliminary data.</text>
</comment>
<dbReference type="Proteomes" id="UP001597120">
    <property type="component" value="Unassembled WGS sequence"/>
</dbReference>
<dbReference type="InterPro" id="IPR050490">
    <property type="entry name" value="Bact_solute-bd_prot1"/>
</dbReference>
<evidence type="ECO:0000313" key="2">
    <source>
        <dbReference type="EMBL" id="MFD0869686.1"/>
    </source>
</evidence>
<evidence type="ECO:0000313" key="3">
    <source>
        <dbReference type="Proteomes" id="UP001597120"/>
    </source>
</evidence>
<keyword evidence="1" id="KW-0732">Signal</keyword>
<dbReference type="PANTHER" id="PTHR43649">
    <property type="entry name" value="ARABINOSE-BINDING PROTEIN-RELATED"/>
    <property type="match status" value="1"/>
</dbReference>
<feature type="chain" id="PRO_5045850840" evidence="1">
    <location>
        <begin position="22"/>
        <end position="487"/>
    </location>
</feature>
<name>A0ABW3D8N5_9BACL</name>
<accession>A0ABW3D8N5</accession>
<dbReference type="Gene3D" id="3.40.190.10">
    <property type="entry name" value="Periplasmic binding protein-like II"/>
    <property type="match status" value="1"/>
</dbReference>
<gene>
    <name evidence="2" type="ORF">ACFQ03_11035</name>
</gene>